<dbReference type="EMBL" id="KZ987740">
    <property type="protein sequence ID" value="RKP15324.1"/>
    <property type="molecule type" value="Genomic_DNA"/>
</dbReference>
<evidence type="ECO:0000256" key="1">
    <source>
        <dbReference type="SAM" id="MobiDB-lite"/>
    </source>
</evidence>
<feature type="chain" id="PRO_5020310954" evidence="2">
    <location>
        <begin position="20"/>
        <end position="396"/>
    </location>
</feature>
<name>A0A4P9Y921_9FUNG</name>
<feature type="signal peptide" evidence="2">
    <location>
        <begin position="1"/>
        <end position="19"/>
    </location>
</feature>
<dbReference type="AlphaFoldDB" id="A0A4P9Y921"/>
<organism evidence="3 4">
    <name type="scientific">Piptocephalis cylindrospora</name>
    <dbReference type="NCBI Taxonomy" id="1907219"/>
    <lineage>
        <taxon>Eukaryota</taxon>
        <taxon>Fungi</taxon>
        <taxon>Fungi incertae sedis</taxon>
        <taxon>Zoopagomycota</taxon>
        <taxon>Zoopagomycotina</taxon>
        <taxon>Zoopagomycetes</taxon>
        <taxon>Zoopagales</taxon>
        <taxon>Piptocephalidaceae</taxon>
        <taxon>Piptocephalis</taxon>
    </lineage>
</organism>
<evidence type="ECO:0000313" key="4">
    <source>
        <dbReference type="Proteomes" id="UP000267251"/>
    </source>
</evidence>
<dbReference type="Proteomes" id="UP000267251">
    <property type="component" value="Unassembled WGS sequence"/>
</dbReference>
<reference evidence="4" key="1">
    <citation type="journal article" date="2018" name="Nat. Microbiol.">
        <title>Leveraging single-cell genomics to expand the fungal tree of life.</title>
        <authorList>
            <person name="Ahrendt S.R."/>
            <person name="Quandt C.A."/>
            <person name="Ciobanu D."/>
            <person name="Clum A."/>
            <person name="Salamov A."/>
            <person name="Andreopoulos B."/>
            <person name="Cheng J.F."/>
            <person name="Woyke T."/>
            <person name="Pelin A."/>
            <person name="Henrissat B."/>
            <person name="Reynolds N.K."/>
            <person name="Benny G.L."/>
            <person name="Smith M.E."/>
            <person name="James T.Y."/>
            <person name="Grigoriev I.V."/>
        </authorList>
    </citation>
    <scope>NUCLEOTIDE SEQUENCE [LARGE SCALE GENOMIC DNA]</scope>
</reference>
<keyword evidence="2" id="KW-0732">Signal</keyword>
<protein>
    <submittedName>
        <fullName evidence="3">Uncharacterized protein</fullName>
    </submittedName>
</protein>
<evidence type="ECO:0000256" key="2">
    <source>
        <dbReference type="SAM" id="SignalP"/>
    </source>
</evidence>
<feature type="region of interest" description="Disordered" evidence="1">
    <location>
        <begin position="341"/>
        <end position="396"/>
    </location>
</feature>
<proteinExistence type="predicted"/>
<evidence type="ECO:0000313" key="3">
    <source>
        <dbReference type="EMBL" id="RKP15324.1"/>
    </source>
</evidence>
<gene>
    <name evidence="3" type="ORF">BJ684DRAFT_18341</name>
</gene>
<keyword evidence="4" id="KW-1185">Reference proteome</keyword>
<feature type="compositionally biased region" description="Basic and acidic residues" evidence="1">
    <location>
        <begin position="362"/>
        <end position="373"/>
    </location>
</feature>
<accession>A0A4P9Y921</accession>
<feature type="compositionally biased region" description="Polar residues" evidence="1">
    <location>
        <begin position="377"/>
        <end position="396"/>
    </location>
</feature>
<sequence length="396" mass="44473">MHLTTLLTAGLFLANTATSSFHYKNLHYVEKKDLKTFKEGRYYSTFTIPLLRSSTLSKPQGALDRGDASENTLLPFIKNGLSSFVQSSNYLLDQVYHCSTVHVPGQMAECYRRILRESLHNDSVKSTNFQAPFQHYINSHDPSTPLGHRKLYGSSDSFFPRPVQGGRKGIIRHPSYTTGHSLPSSPGVNSLNLEQLKKKDALFKAYTLLISHVQIAAREMADFEIKLCVKNIPKIIAIKYRSIKECPRPVDSMIDVINSTTSFTNKLFLAIMEVLEETIQEVSSRPHSHPDPKHNQNILTTYKDYTACVEELIRDWREHALDGLEKSLTRTRSDTLAISKDESEGIISGSRLGPGGKNAAQSKEEATASDRRIRFSPKNSYQNAPTFPDSTVGKNH</sequence>